<dbReference type="InterPro" id="IPR008928">
    <property type="entry name" value="6-hairpin_glycosidase_sf"/>
</dbReference>
<accession>K2MLR3</accession>
<gene>
    <name evidence="3" type="ORF">NA2_14582</name>
</gene>
<dbReference type="Pfam" id="PF07221">
    <property type="entry name" value="GlcNAc_2-epim"/>
    <property type="match status" value="1"/>
</dbReference>
<evidence type="ECO:0000256" key="2">
    <source>
        <dbReference type="ARBA" id="ARBA00023235"/>
    </source>
</evidence>
<organism evidence="3 4">
    <name type="scientific">Nitratireductor pacificus pht-3B</name>
    <dbReference type="NCBI Taxonomy" id="391937"/>
    <lineage>
        <taxon>Bacteria</taxon>
        <taxon>Pseudomonadati</taxon>
        <taxon>Pseudomonadota</taxon>
        <taxon>Alphaproteobacteria</taxon>
        <taxon>Hyphomicrobiales</taxon>
        <taxon>Phyllobacteriaceae</taxon>
        <taxon>Nitratireductor</taxon>
    </lineage>
</organism>
<dbReference type="PANTHER" id="PTHR15108">
    <property type="entry name" value="N-ACYLGLUCOSAMINE-2-EPIMERASE"/>
    <property type="match status" value="1"/>
</dbReference>
<comment type="similarity">
    <text evidence="1">Belongs to the N-acylglucosamine 2-epimerase family.</text>
</comment>
<protein>
    <submittedName>
        <fullName evidence="3">N-acylglucosamine 2-epimerase</fullName>
    </submittedName>
</protein>
<reference evidence="3 4" key="1">
    <citation type="journal article" date="2012" name="J. Bacteriol.">
        <title>Genome Sequence of Nitratireductor pacificus Type Strain pht-3B.</title>
        <authorList>
            <person name="Lai Q."/>
            <person name="Li G."/>
            <person name="Shao Z."/>
        </authorList>
    </citation>
    <scope>NUCLEOTIDE SEQUENCE [LARGE SCALE GENOMIC DNA]</scope>
    <source>
        <strain evidence="4">pht-3B</strain>
    </source>
</reference>
<dbReference type="SUPFAM" id="SSF48208">
    <property type="entry name" value="Six-hairpin glycosidases"/>
    <property type="match status" value="1"/>
</dbReference>
<evidence type="ECO:0000313" key="4">
    <source>
        <dbReference type="Proteomes" id="UP000006786"/>
    </source>
</evidence>
<evidence type="ECO:0000256" key="1">
    <source>
        <dbReference type="ARBA" id="ARBA00008558"/>
    </source>
</evidence>
<dbReference type="Proteomes" id="UP000006786">
    <property type="component" value="Unassembled WGS sequence"/>
</dbReference>
<evidence type="ECO:0000313" key="3">
    <source>
        <dbReference type="EMBL" id="EKF18147.1"/>
    </source>
</evidence>
<keyword evidence="2" id="KW-0413">Isomerase</keyword>
<sequence length="417" mass="46500">MSDSLIPASAAPDAFWIDDAGHRAGLLAEAHRQFAFFRASLRPDAGFHTLDHAGAPMPDGTQELHTTTRLVHSYALGRLVGAEGADAMIDQGMRYLASHHGDRQHGGYLWALNGERVADGRKLAYGHVFVLLAGASALQAGHPDAAGLIDDVWNVLERHFWEEERGLFRDEWNRDWTPFSTYRGMNANMHGVEALLTAHEATGRAVFLDRAGRILDFFVGRIAPQHGWRLPEHYTAEWRVDPAYAGNPMFRPAGTTPGHSFELGRLLLQYWDLRGRPAGDAPAHARRLIEQALSDAWNAERGGFAYTLDFSGRVAIGDRYWWPVTEAIGAVAALIKLERRAEDERWYRRLWDFAERHLIDRERGGWYPEIGADGRPVAIQFKGKPDIYHSVQAALFPLAEGLSGHAEELKSFGKAAA</sequence>
<dbReference type="InterPro" id="IPR010819">
    <property type="entry name" value="AGE/CE"/>
</dbReference>
<dbReference type="EMBL" id="AMRM01000016">
    <property type="protein sequence ID" value="EKF18147.1"/>
    <property type="molecule type" value="Genomic_DNA"/>
</dbReference>
<dbReference type="eggNOG" id="COG2942">
    <property type="taxonomic scope" value="Bacteria"/>
</dbReference>
<dbReference type="PATRIC" id="fig|391937.3.peg.3000"/>
<dbReference type="GO" id="GO:0016853">
    <property type="term" value="F:isomerase activity"/>
    <property type="evidence" value="ECO:0007669"/>
    <property type="project" value="UniProtKB-KW"/>
</dbReference>
<dbReference type="InterPro" id="IPR012341">
    <property type="entry name" value="6hp_glycosidase-like_sf"/>
</dbReference>
<keyword evidence="4" id="KW-1185">Reference proteome</keyword>
<dbReference type="AlphaFoldDB" id="K2MLR3"/>
<proteinExistence type="inferred from homology"/>
<dbReference type="Gene3D" id="1.50.10.10">
    <property type="match status" value="1"/>
</dbReference>
<name>K2MLR3_9HYPH</name>
<comment type="caution">
    <text evidence="3">The sequence shown here is derived from an EMBL/GenBank/DDBJ whole genome shotgun (WGS) entry which is preliminary data.</text>
</comment>
<dbReference type="GO" id="GO:0005975">
    <property type="term" value="P:carbohydrate metabolic process"/>
    <property type="evidence" value="ECO:0007669"/>
    <property type="project" value="InterPro"/>
</dbReference>
<dbReference type="STRING" id="391937.NA2_14582"/>
<dbReference type="RefSeq" id="WP_008597764.1">
    <property type="nucleotide sequence ID" value="NZ_AMRM01000016.1"/>
</dbReference>